<protein>
    <submittedName>
        <fullName evidence="2">Uncharacterized protein</fullName>
    </submittedName>
</protein>
<dbReference type="STRING" id="797210.Halxa_2911"/>
<evidence type="ECO:0000313" key="3">
    <source>
        <dbReference type="Proteomes" id="UP000006794"/>
    </source>
</evidence>
<dbReference type="Proteomes" id="UP000006794">
    <property type="component" value="Chromosome"/>
</dbReference>
<dbReference type="AlphaFoldDB" id="F8D4Q8"/>
<proteinExistence type="predicted"/>
<dbReference type="HOGENOM" id="CLU_2165228_0_0_2"/>
<feature type="region of interest" description="Disordered" evidence="1">
    <location>
        <begin position="1"/>
        <end position="24"/>
    </location>
</feature>
<name>F8D4Q8_HALXS</name>
<accession>F8D4Q8</accession>
<feature type="region of interest" description="Disordered" evidence="1">
    <location>
        <begin position="43"/>
        <end position="62"/>
    </location>
</feature>
<dbReference type="EMBL" id="CP002839">
    <property type="protein sequence ID" value="AEH37527.1"/>
    <property type="molecule type" value="Genomic_DNA"/>
</dbReference>
<gene>
    <name evidence="2" type="ordered locus">Halxa_2911</name>
</gene>
<keyword evidence="3" id="KW-1185">Reference proteome</keyword>
<dbReference type="KEGG" id="hxa:Halxa_2911"/>
<reference evidence="2 3" key="1">
    <citation type="journal article" date="2012" name="Stand. Genomic Sci.">
        <title>Complete genome sequence of Halopiger xanaduensis type strain (SH-6(T)).</title>
        <authorList>
            <person name="Anderson I."/>
            <person name="Tindall B.J."/>
            <person name="Rohde M."/>
            <person name="Lucas S."/>
            <person name="Han J."/>
            <person name="Lapidus A."/>
            <person name="Cheng J.F."/>
            <person name="Goodwin L."/>
            <person name="Pitluck S."/>
            <person name="Peters L."/>
            <person name="Pati A."/>
            <person name="Mikhailova N."/>
            <person name="Pagani I."/>
            <person name="Teshima H."/>
            <person name="Han C."/>
            <person name="Tapia R."/>
            <person name="Land M."/>
            <person name="Woyke T."/>
            <person name="Klenk H.P."/>
            <person name="Kyrpides N."/>
            <person name="Ivanova N."/>
        </authorList>
    </citation>
    <scope>NUCLEOTIDE SEQUENCE [LARGE SCALE GENOMIC DNA]</scope>
    <source>
        <strain evidence="3">DSM 18323 / JCM 14033 / SH-6</strain>
    </source>
</reference>
<organism evidence="2 3">
    <name type="scientific">Halopiger xanaduensis (strain DSM 18323 / JCM 14033 / SH-6)</name>
    <dbReference type="NCBI Taxonomy" id="797210"/>
    <lineage>
        <taxon>Archaea</taxon>
        <taxon>Methanobacteriati</taxon>
        <taxon>Methanobacteriota</taxon>
        <taxon>Stenosarchaea group</taxon>
        <taxon>Halobacteria</taxon>
        <taxon>Halobacteriales</taxon>
        <taxon>Natrialbaceae</taxon>
        <taxon>Halopiger</taxon>
    </lineage>
</organism>
<sequence length="110" mass="12178">MIDEQSCQTIDPLPVAETPRGDGPAAELRAELRMARELLAVREARTGQGQPITPPPSSVTRPRLAALSDSQLRDHITRLERDLADVQRGFEKAEYAPLNGRLDYVEGDDQ</sequence>
<evidence type="ECO:0000313" key="2">
    <source>
        <dbReference type="EMBL" id="AEH37527.1"/>
    </source>
</evidence>
<evidence type="ECO:0000256" key="1">
    <source>
        <dbReference type="SAM" id="MobiDB-lite"/>
    </source>
</evidence>